<dbReference type="Proteomes" id="UP001208771">
    <property type="component" value="Unassembled WGS sequence"/>
</dbReference>
<evidence type="ECO:0000256" key="1">
    <source>
        <dbReference type="ARBA" id="ARBA00022801"/>
    </source>
</evidence>
<keyword evidence="5" id="KW-1185">Reference proteome</keyword>
<dbReference type="InterPro" id="IPR023214">
    <property type="entry name" value="HAD_sf"/>
</dbReference>
<dbReference type="SFLD" id="SFLDG01141">
    <property type="entry name" value="C2.B.1:_Sucrose_Phosphatase_Li"/>
    <property type="match status" value="1"/>
</dbReference>
<dbReference type="Gene3D" id="3.40.50.1000">
    <property type="entry name" value="HAD superfamily/HAD-like"/>
    <property type="match status" value="1"/>
</dbReference>
<organism evidence="4 5">
    <name type="scientific">Ectorhizobium quercum</name>
    <dbReference type="NCBI Taxonomy" id="2965071"/>
    <lineage>
        <taxon>Bacteria</taxon>
        <taxon>Pseudomonadati</taxon>
        <taxon>Pseudomonadota</taxon>
        <taxon>Alphaproteobacteria</taxon>
        <taxon>Hyphomicrobiales</taxon>
        <taxon>Rhizobiaceae</taxon>
        <taxon>Ectorhizobium</taxon>
    </lineage>
</organism>
<dbReference type="EMBL" id="JANFPI010000001">
    <property type="protein sequence ID" value="MCX8996162.1"/>
    <property type="molecule type" value="Genomic_DNA"/>
</dbReference>
<evidence type="ECO:0000259" key="2">
    <source>
        <dbReference type="Pfam" id="PF05116"/>
    </source>
</evidence>
<gene>
    <name evidence="3" type="ORF">NOF55_03500</name>
    <name evidence="4" type="ORF">NOF55_16925</name>
</gene>
<dbReference type="RefSeq" id="WP_306409914.1">
    <property type="nucleotide sequence ID" value="NZ_JANFPI010000001.1"/>
</dbReference>
<dbReference type="PANTHER" id="PTHR46521">
    <property type="entry name" value="SUCROSE-PHOSPHATASE 2-RELATED"/>
    <property type="match status" value="1"/>
</dbReference>
<dbReference type="PANTHER" id="PTHR46521:SF4">
    <property type="entry name" value="SUCROSE-PHOSPHATASE 2-RELATED"/>
    <property type="match status" value="1"/>
</dbReference>
<dbReference type="NCBIfam" id="TIGR01484">
    <property type="entry name" value="HAD-SF-IIB"/>
    <property type="match status" value="1"/>
</dbReference>
<evidence type="ECO:0000313" key="5">
    <source>
        <dbReference type="Proteomes" id="UP001208771"/>
    </source>
</evidence>
<dbReference type="Gene3D" id="3.90.1070.10">
    <property type="match status" value="1"/>
</dbReference>
<dbReference type="SUPFAM" id="SSF56784">
    <property type="entry name" value="HAD-like"/>
    <property type="match status" value="1"/>
</dbReference>
<dbReference type="InterPro" id="IPR006379">
    <property type="entry name" value="HAD-SF_hydro_IIB"/>
</dbReference>
<feature type="domain" description="Sucrose phosphatase-like" evidence="2">
    <location>
        <begin position="10"/>
        <end position="237"/>
    </location>
</feature>
<sequence>MSGEPGEGPWLLVSDVDDTLTGDRRALEQFWAAVRRHPDRLRLALNSSRPAASVDATLASEFPADFAPDAIITGMGTQIRVGGAWLSDWTARFDRWPGEAVFALATEMGFVPHAAEFLTAGKLSFAAPDPNARARLLDALAAAGLPVRAVFSGESDLDLLAPGAGKDVAAQFLAERLGIPADRMVVAGDSGNDLAMFELSARAIAVGNARRELIEAMPPGKTYRARAPHAAGVLEGLVALGILPG</sequence>
<dbReference type="InterPro" id="IPR036412">
    <property type="entry name" value="HAD-like_sf"/>
</dbReference>
<accession>A0AAE3SX86</accession>
<evidence type="ECO:0000313" key="3">
    <source>
        <dbReference type="EMBL" id="MCX8996162.1"/>
    </source>
</evidence>
<dbReference type="AlphaFoldDB" id="A0AAE3SX86"/>
<protein>
    <submittedName>
        <fullName evidence="4">HAD family hydrolase</fullName>
    </submittedName>
</protein>
<evidence type="ECO:0000313" key="4">
    <source>
        <dbReference type="EMBL" id="MCX8998799.1"/>
    </source>
</evidence>
<dbReference type="InterPro" id="IPR051518">
    <property type="entry name" value="Sucrose_Phosphatase"/>
</dbReference>
<dbReference type="SFLD" id="SFLDG01140">
    <property type="entry name" value="C2.B:_Phosphomannomutase_and_P"/>
    <property type="match status" value="1"/>
</dbReference>
<name>A0AAE3SX86_9HYPH</name>
<dbReference type="SFLD" id="SFLDS00003">
    <property type="entry name" value="Haloacid_Dehalogenase"/>
    <property type="match status" value="1"/>
</dbReference>
<dbReference type="Pfam" id="PF05116">
    <property type="entry name" value="S6PP"/>
    <property type="match status" value="1"/>
</dbReference>
<proteinExistence type="predicted"/>
<reference evidence="4" key="1">
    <citation type="submission" date="2022-07" db="EMBL/GenBank/DDBJ databases">
        <title>Ectorhizobium quercum gen.nov., sp. nov.</title>
        <authorList>
            <person name="Ma T."/>
            <person name="Li Y."/>
        </authorList>
    </citation>
    <scope>NUCLEOTIDE SEQUENCE</scope>
    <source>
        <strain evidence="4">BDR2-2</strain>
    </source>
</reference>
<keyword evidence="1 4" id="KW-0378">Hydrolase</keyword>
<dbReference type="InterPro" id="IPR006380">
    <property type="entry name" value="SPP-like_dom"/>
</dbReference>
<dbReference type="EMBL" id="JANFPI010000005">
    <property type="protein sequence ID" value="MCX8998799.1"/>
    <property type="molecule type" value="Genomic_DNA"/>
</dbReference>
<comment type="caution">
    <text evidence="4">The sequence shown here is derived from an EMBL/GenBank/DDBJ whole genome shotgun (WGS) entry which is preliminary data.</text>
</comment>
<dbReference type="GO" id="GO:0016791">
    <property type="term" value="F:phosphatase activity"/>
    <property type="evidence" value="ECO:0007669"/>
    <property type="project" value="UniProtKB-ARBA"/>
</dbReference>